<organism evidence="2 3">
    <name type="scientific">Streptomyces prasinopilosus</name>
    <dbReference type="NCBI Taxonomy" id="67344"/>
    <lineage>
        <taxon>Bacteria</taxon>
        <taxon>Bacillati</taxon>
        <taxon>Actinomycetota</taxon>
        <taxon>Actinomycetes</taxon>
        <taxon>Kitasatosporales</taxon>
        <taxon>Streptomycetaceae</taxon>
        <taxon>Streptomyces</taxon>
    </lineage>
</organism>
<dbReference type="Proteomes" id="UP000182100">
    <property type="component" value="Unassembled WGS sequence"/>
</dbReference>
<dbReference type="AlphaFoldDB" id="A0A1G6JW29"/>
<sequence length="220" mass="22681">MSEQLPPPDDTGDEPVGGSASDARTAATGGVRPGDSGVRTADADAWATACAEDLEAEKARRRARYGPPPASAAEELRKLADVVAEKFDRLTGLGSPLFGAVAGPAAQQAVRQAVQQARAVVEPVVERNPDVFGHLAAAGNELLAAYRSAVQDQERRWTTRGPRPWDPDEAGDAGDARGTGKAADAADGSGARGGDGGPDGDHRRDRGDEPGPGGERIDLD</sequence>
<feature type="compositionally biased region" description="Basic and acidic residues" evidence="1">
    <location>
        <begin position="199"/>
        <end position="220"/>
    </location>
</feature>
<dbReference type="EMBL" id="FMZK01000001">
    <property type="protein sequence ID" value="SDC22917.1"/>
    <property type="molecule type" value="Genomic_DNA"/>
</dbReference>
<gene>
    <name evidence="2" type="ORF">SAMN05216505_101841</name>
</gene>
<evidence type="ECO:0000313" key="3">
    <source>
        <dbReference type="Proteomes" id="UP000182100"/>
    </source>
</evidence>
<evidence type="ECO:0000256" key="1">
    <source>
        <dbReference type="SAM" id="MobiDB-lite"/>
    </source>
</evidence>
<feature type="region of interest" description="Disordered" evidence="1">
    <location>
        <begin position="1"/>
        <end position="42"/>
    </location>
</feature>
<reference evidence="3" key="1">
    <citation type="submission" date="2016-10" db="EMBL/GenBank/DDBJ databases">
        <authorList>
            <person name="Varghese N."/>
            <person name="Submissions S."/>
        </authorList>
    </citation>
    <scope>NUCLEOTIDE SEQUENCE [LARGE SCALE GENOMIC DNA]</scope>
    <source>
        <strain evidence="3">CGMCC 4.3504</strain>
    </source>
</reference>
<evidence type="ECO:0008006" key="4">
    <source>
        <dbReference type="Google" id="ProtNLM"/>
    </source>
</evidence>
<proteinExistence type="predicted"/>
<keyword evidence="3" id="KW-1185">Reference proteome</keyword>
<protein>
    <recommendedName>
        <fullName evidence="4">DUF5304 domain-containing protein</fullName>
    </recommendedName>
</protein>
<evidence type="ECO:0000313" key="2">
    <source>
        <dbReference type="EMBL" id="SDC22917.1"/>
    </source>
</evidence>
<dbReference type="RefSeq" id="WP_074993537.1">
    <property type="nucleotide sequence ID" value="NZ_FMZK01000001.1"/>
</dbReference>
<dbReference type="Pfam" id="PF17230">
    <property type="entry name" value="DUF5304"/>
    <property type="match status" value="1"/>
</dbReference>
<feature type="region of interest" description="Disordered" evidence="1">
    <location>
        <begin position="149"/>
        <end position="220"/>
    </location>
</feature>
<dbReference type="STRING" id="67344.SAMN05216505_101841"/>
<name>A0A1G6JW29_9ACTN</name>
<dbReference type="InterPro" id="IPR035183">
    <property type="entry name" value="DUF5304"/>
</dbReference>
<feature type="compositionally biased region" description="Low complexity" evidence="1">
    <location>
        <begin position="179"/>
        <end position="189"/>
    </location>
</feature>
<accession>A0A1G6JW29</accession>